<evidence type="ECO:0000256" key="1">
    <source>
        <dbReference type="ARBA" id="ARBA00022980"/>
    </source>
</evidence>
<protein>
    <submittedName>
        <fullName evidence="4">50S ribosomal protein L13</fullName>
    </submittedName>
</protein>
<dbReference type="GO" id="GO:0005840">
    <property type="term" value="C:ribosome"/>
    <property type="evidence" value="ECO:0007669"/>
    <property type="project" value="UniProtKB-KW"/>
</dbReference>
<accession>A0ABX4MGV6</accession>
<dbReference type="InterPro" id="IPR036899">
    <property type="entry name" value="Ribosomal_uL13_sf"/>
</dbReference>
<name>A0ABX4MGV6_9HYPH</name>
<dbReference type="EMBL" id="NXGP01000004">
    <property type="protein sequence ID" value="PIM95987.1"/>
    <property type="molecule type" value="Genomic_DNA"/>
</dbReference>
<dbReference type="Proteomes" id="UP000228979">
    <property type="component" value="Unassembled WGS sequence"/>
</dbReference>
<comment type="caution">
    <text evidence="4">The sequence shown here is derived from an EMBL/GenBank/DDBJ whole genome shotgun (WGS) entry which is preliminary data.</text>
</comment>
<dbReference type="Gene3D" id="3.90.1180.10">
    <property type="entry name" value="Ribosomal protein L13"/>
    <property type="match status" value="1"/>
</dbReference>
<keyword evidence="5" id="KW-1185">Reference proteome</keyword>
<sequence>MNIYILDCYNKSIGRMASIISIILKRIDNHSLYCTSKLALVNVCFIKIGVKLLNKKYWRHTGYPGGIKYKFGYNFGNSILIKTILSKMLNNRTSNKNILKRLLIIEDLKDINKDSQYINV</sequence>
<evidence type="ECO:0000313" key="5">
    <source>
        <dbReference type="Proteomes" id="UP000228979"/>
    </source>
</evidence>
<proteinExistence type="predicted"/>
<keyword evidence="1 4" id="KW-0689">Ribosomal protein</keyword>
<gene>
    <name evidence="4" type="primary">rplM</name>
    <name evidence="4" type="ORF">trycra_16</name>
    <name evidence="3" type="ORF">trycra_61</name>
</gene>
<evidence type="ECO:0000313" key="3">
    <source>
        <dbReference type="EMBL" id="PIM95796.1"/>
    </source>
</evidence>
<keyword evidence="2" id="KW-0687">Ribonucleoprotein</keyword>
<evidence type="ECO:0000256" key="2">
    <source>
        <dbReference type="ARBA" id="ARBA00023274"/>
    </source>
</evidence>
<dbReference type="Pfam" id="PF00572">
    <property type="entry name" value="Ribosomal_L13"/>
    <property type="match status" value="1"/>
</dbReference>
<evidence type="ECO:0000313" key="4">
    <source>
        <dbReference type="EMBL" id="PIM95987.1"/>
    </source>
</evidence>
<organism evidence="4 5">
    <name type="scientific">Candidatus Hodgkinia cicadicola</name>
    <dbReference type="NCBI Taxonomy" id="573658"/>
    <lineage>
        <taxon>Bacteria</taxon>
        <taxon>Pseudomonadati</taxon>
        <taxon>Pseudomonadota</taxon>
        <taxon>Alphaproteobacteria</taxon>
        <taxon>Hyphomicrobiales</taxon>
        <taxon>Candidatus Hodgkinia</taxon>
    </lineage>
</organism>
<reference evidence="4 5" key="1">
    <citation type="submission" date="2017-09" db="EMBL/GenBank/DDBJ databases">
        <authorList>
            <person name="Campbell M.A."/>
            <person name="Lukasik P."/>
            <person name="Simon C."/>
            <person name="McCutcheon J.P."/>
        </authorList>
    </citation>
    <scope>NUCLEOTIDE SEQUENCE [LARGE SCALE GENOMIC DNA]</scope>
    <source>
        <strain evidence="4 5">TRYCRA</strain>
    </source>
</reference>
<dbReference type="EMBL" id="NXGP01000038">
    <property type="protein sequence ID" value="PIM95796.1"/>
    <property type="molecule type" value="Genomic_DNA"/>
</dbReference>
<dbReference type="SUPFAM" id="SSF52161">
    <property type="entry name" value="Ribosomal protein L13"/>
    <property type="match status" value="1"/>
</dbReference>
<dbReference type="InterPro" id="IPR005822">
    <property type="entry name" value="Ribosomal_uL13"/>
</dbReference>